<dbReference type="AlphaFoldDB" id="A0A8S3W0S7"/>
<evidence type="ECO:0000256" key="1">
    <source>
        <dbReference type="SAM" id="MobiDB-lite"/>
    </source>
</evidence>
<comment type="caution">
    <text evidence="2">The sequence shown here is derived from an EMBL/GenBank/DDBJ whole genome shotgun (WGS) entry which is preliminary data.</text>
</comment>
<dbReference type="PANTHER" id="PTHR10773">
    <property type="entry name" value="DNA-DIRECTED RNA POLYMERASES I, II, AND III SUBUNIT RPABC2"/>
    <property type="match status" value="1"/>
</dbReference>
<gene>
    <name evidence="2" type="ORF">PAPOLLO_LOCUS744</name>
</gene>
<dbReference type="EMBL" id="CAJQZP010000031">
    <property type="protein sequence ID" value="CAG4933924.1"/>
    <property type="molecule type" value="Genomic_DNA"/>
</dbReference>
<organism evidence="2 3">
    <name type="scientific">Parnassius apollo</name>
    <name type="common">Apollo butterfly</name>
    <name type="synonym">Papilio apollo</name>
    <dbReference type="NCBI Taxonomy" id="110799"/>
    <lineage>
        <taxon>Eukaryota</taxon>
        <taxon>Metazoa</taxon>
        <taxon>Ecdysozoa</taxon>
        <taxon>Arthropoda</taxon>
        <taxon>Hexapoda</taxon>
        <taxon>Insecta</taxon>
        <taxon>Pterygota</taxon>
        <taxon>Neoptera</taxon>
        <taxon>Endopterygota</taxon>
        <taxon>Lepidoptera</taxon>
        <taxon>Glossata</taxon>
        <taxon>Ditrysia</taxon>
        <taxon>Papilionoidea</taxon>
        <taxon>Papilionidae</taxon>
        <taxon>Parnassiinae</taxon>
        <taxon>Parnassini</taxon>
        <taxon>Parnassius</taxon>
        <taxon>Parnassius</taxon>
    </lineage>
</organism>
<keyword evidence="3" id="KW-1185">Reference proteome</keyword>
<protein>
    <submittedName>
        <fullName evidence="2">(apollo) hypothetical protein</fullName>
    </submittedName>
</protein>
<evidence type="ECO:0000313" key="2">
    <source>
        <dbReference type="EMBL" id="CAG4933924.1"/>
    </source>
</evidence>
<sequence length="363" mass="41985">MDSTVKNVDTDKARKRNNIKTQQKKADKKRKLYSAAGLHKKPICKHNSHTLKCVALKSPRVDGVAKRHYQTGSIAKENRGGDRKHFIFASRRKSVEKFIKSFTPLESHYCRDQIKVRQYLHPDLNIKKMFKMYEDQASPGFGVKQGFFRKIVNTRFNICFGSPRTDVCSVCLQLTEKIKVEPSQPRKPELMTQHRIHNLRAKQFYKMLQEDLPGLLIISFDCEKNLPLPKIPDQSTYYSRQLYLYNFTIVIGNSRASMTTNNIHAYIWTEDETAKGSNEICSALYHCMNSLDMTGIDRIRLMSDGCGGQNKNSMIISMVMKWLLETTTNIKQVEIIFPVTGHSFLPANRVFPLNERKIKKERI</sequence>
<name>A0A8S3W0S7_PARAO</name>
<dbReference type="Proteomes" id="UP000691718">
    <property type="component" value="Unassembled WGS sequence"/>
</dbReference>
<feature type="region of interest" description="Disordered" evidence="1">
    <location>
        <begin position="1"/>
        <end position="30"/>
    </location>
</feature>
<reference evidence="2" key="1">
    <citation type="submission" date="2021-04" db="EMBL/GenBank/DDBJ databases">
        <authorList>
            <person name="Tunstrom K."/>
        </authorList>
    </citation>
    <scope>NUCLEOTIDE SEQUENCE</scope>
</reference>
<accession>A0A8S3W0S7</accession>
<dbReference type="PANTHER" id="PTHR10773:SF19">
    <property type="match status" value="1"/>
</dbReference>
<feature type="compositionally biased region" description="Basic residues" evidence="1">
    <location>
        <begin position="13"/>
        <end position="30"/>
    </location>
</feature>
<proteinExistence type="predicted"/>
<dbReference type="OrthoDB" id="6779410at2759"/>
<evidence type="ECO:0000313" key="3">
    <source>
        <dbReference type="Proteomes" id="UP000691718"/>
    </source>
</evidence>